<evidence type="ECO:0000313" key="6">
    <source>
        <dbReference type="EMBL" id="PTD24173.1"/>
    </source>
</evidence>
<feature type="chain" id="PRO_5015735906" evidence="4">
    <location>
        <begin position="37"/>
        <end position="1153"/>
    </location>
</feature>
<dbReference type="InterPro" id="IPR012910">
    <property type="entry name" value="Plug_dom"/>
</dbReference>
<keyword evidence="2" id="KW-0472">Membrane</keyword>
<dbReference type="RefSeq" id="WP_107394581.1">
    <property type="nucleotide sequence ID" value="NZ_PHHF01000035.1"/>
</dbReference>
<gene>
    <name evidence="6" type="ORF">CV103_08010</name>
</gene>
<dbReference type="InterPro" id="IPR036942">
    <property type="entry name" value="Beta-barrel_TonB_sf"/>
</dbReference>
<keyword evidence="7" id="KW-1185">Reference proteome</keyword>
<comment type="caution">
    <text evidence="6">The sequence shown here is derived from an EMBL/GenBank/DDBJ whole genome shotgun (WGS) entry which is preliminary data.</text>
</comment>
<proteinExistence type="predicted"/>
<dbReference type="Gene3D" id="2.40.170.20">
    <property type="entry name" value="TonB-dependent receptor, beta-barrel domain"/>
    <property type="match status" value="1"/>
</dbReference>
<protein>
    <submittedName>
        <fullName evidence="6">TonB-dependent receptor</fullName>
    </submittedName>
</protein>
<accession>A0A2T4I450</accession>
<keyword evidence="6" id="KW-0675">Receptor</keyword>
<dbReference type="PANTHER" id="PTHR40980:SF3">
    <property type="entry name" value="TONB-DEPENDENT RECEPTOR-LIKE BETA-BARREL DOMAIN-CONTAINING PROTEIN"/>
    <property type="match status" value="1"/>
</dbReference>
<dbReference type="InterPro" id="IPR010104">
    <property type="entry name" value="TonB_rcpt_bac"/>
</dbReference>
<dbReference type="EMBL" id="PHHF01000035">
    <property type="protein sequence ID" value="PTD24173.1"/>
    <property type="molecule type" value="Genomic_DNA"/>
</dbReference>
<dbReference type="NCBIfam" id="TIGR01782">
    <property type="entry name" value="TonB-Xanth-Caul"/>
    <property type="match status" value="1"/>
</dbReference>
<comment type="subcellular location">
    <subcellularLocation>
        <location evidence="1">Cell outer membrane</location>
    </subcellularLocation>
</comment>
<organism evidence="6 7">
    <name type="scientific">Edaphosphingomonas fennica</name>
    <dbReference type="NCBI Taxonomy" id="114404"/>
    <lineage>
        <taxon>Bacteria</taxon>
        <taxon>Pseudomonadati</taxon>
        <taxon>Pseudomonadota</taxon>
        <taxon>Alphaproteobacteria</taxon>
        <taxon>Sphingomonadales</taxon>
        <taxon>Rhizorhabdaceae</taxon>
        <taxon>Edaphosphingomonas</taxon>
    </lineage>
</organism>
<evidence type="ECO:0000256" key="4">
    <source>
        <dbReference type="SAM" id="SignalP"/>
    </source>
</evidence>
<dbReference type="Pfam" id="PF07715">
    <property type="entry name" value="Plug"/>
    <property type="match status" value="1"/>
</dbReference>
<keyword evidence="4" id="KW-0732">Signal</keyword>
<dbReference type="Proteomes" id="UP000241206">
    <property type="component" value="Unassembled WGS sequence"/>
</dbReference>
<dbReference type="InterPro" id="IPR037066">
    <property type="entry name" value="Plug_dom_sf"/>
</dbReference>
<reference evidence="6 7" key="1">
    <citation type="submission" date="2017-11" db="EMBL/GenBank/DDBJ databases">
        <title>Sphingomonas oleivorans sp. nov., isolated from oil-contaminated soil.</title>
        <authorList>
            <person name="Wang L."/>
            <person name="Chen L."/>
        </authorList>
    </citation>
    <scope>NUCLEOTIDE SEQUENCE [LARGE SCALE GENOMIC DNA]</scope>
    <source>
        <strain evidence="6 7">K101</strain>
    </source>
</reference>
<evidence type="ECO:0000256" key="3">
    <source>
        <dbReference type="ARBA" id="ARBA00023237"/>
    </source>
</evidence>
<evidence type="ECO:0000259" key="5">
    <source>
        <dbReference type="Pfam" id="PF07715"/>
    </source>
</evidence>
<dbReference type="GO" id="GO:0009279">
    <property type="term" value="C:cell outer membrane"/>
    <property type="evidence" value="ECO:0007669"/>
    <property type="project" value="UniProtKB-SubCell"/>
</dbReference>
<name>A0A2T4I450_9SPHN</name>
<feature type="signal peptide" evidence="4">
    <location>
        <begin position="1"/>
        <end position="36"/>
    </location>
</feature>
<feature type="domain" description="TonB-dependent receptor plug" evidence="5">
    <location>
        <begin position="86"/>
        <end position="196"/>
    </location>
</feature>
<dbReference type="PANTHER" id="PTHR40980">
    <property type="entry name" value="PLUG DOMAIN-CONTAINING PROTEIN"/>
    <property type="match status" value="1"/>
</dbReference>
<sequence length="1153" mass="124567">MRDVRSNRACGAILRGGASLTVLALVGFGTATQAFAEDQITAANVAITAAEAANAAPAEAADRENPSDIVVVGVRGALASAQNIKKNADTVVDSITATDIGAFPDKSVSEALQRVPGITVSRLQSSDDSTHPSGEPTSVLVRGLPQVRTEFNGRDSFSADASRGLNFNDVSPELMAGVDVYKNQTAEMIEGGIAGTVNLRTRLPFDQDGLLVSGNLKGNYGDRSDKWTTEYSGIVSYSKETDAGRFGLMANYARSHVVTRTESVIMDKIDTYCSAGALAPDGETGIIGPDGNVVCTANPFGGNNWAFIPDGVRFSQVDYDRTRHGVALAAQYENPTGNFRATAQYTQSKYHNAWLERAAHTKFEGGYYGSSAFRPRASSNLGPAPGTGSLIFGADGMLTSGTLTGGTGDWGGSTEDNINRGSAVPGLPFVNYCGAGSNCETQRQGLYLENEARNFDHKENTKDFSFNVKWDPTDRLHASFDVQRITASTDNYDILVATGSMANMQYSVNKDGTPQVNLLPGSNVNYAEGGLANPHNYWMPFIQAHLEDNNAKETALRGDVEYEFDDNSWINSLKVGVRYADRSQTVRYSTFNWTPIAAPYYNCNGPGFNIDNTSPAPYPTACANGRPDFQGYGSGIWESVGLGKDFYNGNVFPNTNLVFMNRKTLQDRQGLPEAVSGPATNSPLPPGWVPICDRPGLPENSCFLPQEVMHVKEKTTAGYIMMRFGGDDKTIFNDVTVQGNVGVRVVHTEITSTGSVGFPTNTDLTRLLESPCGDPLGPNSVVNPACYLTDDILAFADASNLPNTFKTSYTHALPSLNVRFGLDDKQFIRFAASRAISRPDFGLLRNYVSIQTPVIDTAPDSPYVVYTSPDAPHTPENVKGYNFLFRAESGYAALKPVRADQFDLTYERYMGNNSALSVGAFYKKLHGSFSYGEFGREFTNDAGSKQTVLMRGPRNQKGGGELYGVEAAYQTFFDFLPGLLSGLGMQANYTYVHQSGINNSNLVTQGALDAGGTGGFGAGLDVTGNRGAVIDSHRLAGISTHSFNVVGLYEKGPVGFRLAYNWRSRFLTNNLDCCIGLPVFQKSAGFLDGSIRFSVNQFIELSVEASNLLDTKTVYQQQIFGDSIVTPGAKAVYRDAGWNRVDRRFQFGARFKL</sequence>
<evidence type="ECO:0000313" key="7">
    <source>
        <dbReference type="Proteomes" id="UP000241206"/>
    </source>
</evidence>
<dbReference type="AlphaFoldDB" id="A0A2T4I450"/>
<evidence type="ECO:0000256" key="2">
    <source>
        <dbReference type="ARBA" id="ARBA00023136"/>
    </source>
</evidence>
<dbReference type="SUPFAM" id="SSF56935">
    <property type="entry name" value="Porins"/>
    <property type="match status" value="1"/>
</dbReference>
<dbReference type="Gene3D" id="2.170.130.10">
    <property type="entry name" value="TonB-dependent receptor, plug domain"/>
    <property type="match status" value="1"/>
</dbReference>
<keyword evidence="3" id="KW-0998">Cell outer membrane</keyword>
<evidence type="ECO:0000256" key="1">
    <source>
        <dbReference type="ARBA" id="ARBA00004442"/>
    </source>
</evidence>